<dbReference type="STRING" id="1182544.W9W535"/>
<dbReference type="VEuPathDB" id="FungiDB:A1O7_03513"/>
<dbReference type="Proteomes" id="UP000019473">
    <property type="component" value="Unassembled WGS sequence"/>
</dbReference>
<evidence type="ECO:0000313" key="2">
    <source>
        <dbReference type="EMBL" id="EXJ63068.1"/>
    </source>
</evidence>
<dbReference type="HOGENOM" id="CLU_061199_2_1_1"/>
<keyword evidence="1" id="KW-1133">Transmembrane helix</keyword>
<keyword evidence="1" id="KW-0472">Membrane</keyword>
<feature type="transmembrane region" description="Helical" evidence="1">
    <location>
        <begin position="257"/>
        <end position="275"/>
    </location>
</feature>
<dbReference type="EMBL" id="AMGW01000002">
    <property type="protein sequence ID" value="EXJ63068.1"/>
    <property type="molecule type" value="Genomic_DNA"/>
</dbReference>
<dbReference type="RefSeq" id="XP_007755722.1">
    <property type="nucleotide sequence ID" value="XM_007757532.1"/>
</dbReference>
<protein>
    <submittedName>
        <fullName evidence="2">Uncharacterized protein</fullName>
    </submittedName>
</protein>
<keyword evidence="1" id="KW-0812">Transmembrane</keyword>
<organism evidence="2 3">
    <name type="scientific">Cladophialophora yegresii CBS 114405</name>
    <dbReference type="NCBI Taxonomy" id="1182544"/>
    <lineage>
        <taxon>Eukaryota</taxon>
        <taxon>Fungi</taxon>
        <taxon>Dikarya</taxon>
        <taxon>Ascomycota</taxon>
        <taxon>Pezizomycotina</taxon>
        <taxon>Eurotiomycetes</taxon>
        <taxon>Chaetothyriomycetidae</taxon>
        <taxon>Chaetothyriales</taxon>
        <taxon>Herpotrichiellaceae</taxon>
        <taxon>Cladophialophora</taxon>
    </lineage>
</organism>
<accession>W9W535</accession>
<reference evidence="2 3" key="1">
    <citation type="submission" date="2013-03" db="EMBL/GenBank/DDBJ databases">
        <title>The Genome Sequence of Cladophialophora yegresii CBS 114405.</title>
        <authorList>
            <consortium name="The Broad Institute Genomics Platform"/>
            <person name="Cuomo C."/>
            <person name="de Hoog S."/>
            <person name="Gorbushina A."/>
            <person name="Walker B."/>
            <person name="Young S.K."/>
            <person name="Zeng Q."/>
            <person name="Gargeya S."/>
            <person name="Fitzgerald M."/>
            <person name="Haas B."/>
            <person name="Abouelleil A."/>
            <person name="Allen A.W."/>
            <person name="Alvarado L."/>
            <person name="Arachchi H.M."/>
            <person name="Berlin A.M."/>
            <person name="Chapman S.B."/>
            <person name="Gainer-Dewar J."/>
            <person name="Goldberg J."/>
            <person name="Griggs A."/>
            <person name="Gujja S."/>
            <person name="Hansen M."/>
            <person name="Howarth C."/>
            <person name="Imamovic A."/>
            <person name="Ireland A."/>
            <person name="Larimer J."/>
            <person name="McCowan C."/>
            <person name="Murphy C."/>
            <person name="Pearson M."/>
            <person name="Poon T.W."/>
            <person name="Priest M."/>
            <person name="Roberts A."/>
            <person name="Saif S."/>
            <person name="Shea T."/>
            <person name="Sisk P."/>
            <person name="Sykes S."/>
            <person name="Wortman J."/>
            <person name="Nusbaum C."/>
            <person name="Birren B."/>
        </authorList>
    </citation>
    <scope>NUCLEOTIDE SEQUENCE [LARGE SCALE GENOMIC DNA]</scope>
    <source>
        <strain evidence="2 3">CBS 114405</strain>
    </source>
</reference>
<comment type="caution">
    <text evidence="2">The sequence shown here is derived from an EMBL/GenBank/DDBJ whole genome shotgun (WGS) entry which is preliminary data.</text>
</comment>
<evidence type="ECO:0000256" key="1">
    <source>
        <dbReference type="SAM" id="Phobius"/>
    </source>
</evidence>
<dbReference type="PANTHER" id="PTHR36978:SF4">
    <property type="entry name" value="P-LOOP CONTAINING NUCLEOSIDE TRIPHOSPHATE HYDROLASE PROTEIN"/>
    <property type="match status" value="1"/>
</dbReference>
<name>W9W535_9EURO</name>
<evidence type="ECO:0000313" key="3">
    <source>
        <dbReference type="Proteomes" id="UP000019473"/>
    </source>
</evidence>
<dbReference type="OrthoDB" id="408152at2759"/>
<dbReference type="PANTHER" id="PTHR36978">
    <property type="entry name" value="P-LOOP CONTAINING NUCLEOTIDE TRIPHOSPHATE HYDROLASE"/>
    <property type="match status" value="1"/>
</dbReference>
<dbReference type="GeneID" id="19178107"/>
<dbReference type="SUPFAM" id="SSF52540">
    <property type="entry name" value="P-loop containing nucleoside triphosphate hydrolases"/>
    <property type="match status" value="1"/>
</dbReference>
<proteinExistence type="predicted"/>
<dbReference type="AlphaFoldDB" id="W9W535"/>
<dbReference type="eggNOG" id="ENOG502SJ2C">
    <property type="taxonomic scope" value="Eukaryota"/>
</dbReference>
<dbReference type="Gene3D" id="3.40.50.300">
    <property type="entry name" value="P-loop containing nucleotide triphosphate hydrolases"/>
    <property type="match status" value="1"/>
</dbReference>
<sequence>MAPPTAKPPIATCFGCPVQVLAVGLPQCATTSLIEAFESPHLLDIGPTMHIGRCLPLPPNLRFIWEALQEGDTQRRRAILYKLFAGCAATADFPGHLFLEDLIEMYPDARVVLVVHRGGGGGGGGGAAAAGEEWAASLKARIAPFMSWGYRVACFWSVPDQWHRSCLLEWQRFVGEKFGVDSVWSKDLYDTHNQWVLDVCRRKGKQMLIWEPGMGWAPLCEFLGRKEPEVAIPITDVEQEDMESVVQRRMRLGLKLWMRKVAVPIALFVLGGWAIRRALNLRLTL</sequence>
<gene>
    <name evidence="2" type="ORF">A1O7_03513</name>
</gene>
<dbReference type="InterPro" id="IPR027417">
    <property type="entry name" value="P-loop_NTPase"/>
</dbReference>
<keyword evidence="3" id="KW-1185">Reference proteome</keyword>
<dbReference type="InterPro" id="IPR040632">
    <property type="entry name" value="Sulfotransfer_4"/>
</dbReference>
<dbReference type="Pfam" id="PF17784">
    <property type="entry name" value="Sulfotransfer_4"/>
    <property type="match status" value="1"/>
</dbReference>